<comment type="caution">
    <text evidence="1">The sequence shown here is derived from an EMBL/GenBank/DDBJ whole genome shotgun (WGS) entry which is preliminary data.</text>
</comment>
<accession>A0ACC3YMW6</accession>
<sequence length="372" mass="41459">MAGEPTSWLQNLGIAIEIFCPALSLIVTALRLYIRIDTKNLGWDHMYVQLAVRNPKLKNAYRLPGIKELYIGIHYWDVPQPMDPRKGMLWIFIVGTIYNPILALAKQSVLIFLLRFSGVKNVVRNVIWATATFNIALMIATFLVLIFQCTPVEATWNKAIAGKCIDGFAFAVTAGSLTVLTDIIIVGLPFYVFLGLNMNKKKKIGLMVVFALGIAVTAVSVVRLYFLAVNFTDMSPDKNFSLGFCVSQIECSLAIITASAPALWPLVRRWMPQLKSTKDYEYYNRKYHTGQQGWIRTADGPSTVPDAGDSIGMNNMSGRRVQTEVRSNTGPFPHDSDEELMKGTGIMRTTNFVVTSEVDSTRNTMVHDGKVT</sequence>
<dbReference type="EMBL" id="VUJX02000008">
    <property type="protein sequence ID" value="KAL0933245.1"/>
    <property type="molecule type" value="Genomic_DNA"/>
</dbReference>
<reference evidence="1 2" key="1">
    <citation type="journal article" date="2020" name="Phytopathology">
        <title>Genome Sequence Resources of Colletotrichum truncatum, C. plurivorum, C. musicola, and C. sojae: Four Species Pathogenic to Soybean (Glycine max).</title>
        <authorList>
            <person name="Rogerio F."/>
            <person name="Boufleur T.R."/>
            <person name="Ciampi-Guillardi M."/>
            <person name="Sukno S.A."/>
            <person name="Thon M.R."/>
            <person name="Massola Junior N.S."/>
            <person name="Baroncelli R."/>
        </authorList>
    </citation>
    <scope>NUCLEOTIDE SEQUENCE [LARGE SCALE GENOMIC DNA]</scope>
    <source>
        <strain evidence="1 2">CMES1059</strain>
    </source>
</reference>
<protein>
    <submittedName>
        <fullName evidence="1">Integral membrane protein</fullName>
    </submittedName>
</protein>
<organism evidence="1 2">
    <name type="scientific">Colletotrichum truncatum</name>
    <name type="common">Anthracnose fungus</name>
    <name type="synonym">Colletotrichum capsici</name>
    <dbReference type="NCBI Taxonomy" id="5467"/>
    <lineage>
        <taxon>Eukaryota</taxon>
        <taxon>Fungi</taxon>
        <taxon>Dikarya</taxon>
        <taxon>Ascomycota</taxon>
        <taxon>Pezizomycotina</taxon>
        <taxon>Sordariomycetes</taxon>
        <taxon>Hypocreomycetidae</taxon>
        <taxon>Glomerellales</taxon>
        <taxon>Glomerellaceae</taxon>
        <taxon>Colletotrichum</taxon>
        <taxon>Colletotrichum truncatum species complex</taxon>
    </lineage>
</organism>
<evidence type="ECO:0000313" key="2">
    <source>
        <dbReference type="Proteomes" id="UP000805649"/>
    </source>
</evidence>
<proteinExistence type="predicted"/>
<dbReference type="Proteomes" id="UP000805649">
    <property type="component" value="Unassembled WGS sequence"/>
</dbReference>
<gene>
    <name evidence="1" type="ORF">CTRU02_212208</name>
</gene>
<keyword evidence="2" id="KW-1185">Reference proteome</keyword>
<evidence type="ECO:0000313" key="1">
    <source>
        <dbReference type="EMBL" id="KAL0933245.1"/>
    </source>
</evidence>
<name>A0ACC3YMW6_COLTU</name>